<dbReference type="VEuPathDB" id="VectorBase:GBRI013246"/>
<dbReference type="Proteomes" id="UP000091820">
    <property type="component" value="Unassembled WGS sequence"/>
</dbReference>
<reference evidence="2" key="1">
    <citation type="submission" date="2014-03" db="EMBL/GenBank/DDBJ databases">
        <authorList>
            <person name="Aksoy S."/>
            <person name="Warren W."/>
            <person name="Wilson R.K."/>
        </authorList>
    </citation>
    <scope>NUCLEOTIDE SEQUENCE [LARGE SCALE GENOMIC DNA]</scope>
    <source>
        <strain evidence="2">IAEA</strain>
    </source>
</reference>
<protein>
    <submittedName>
        <fullName evidence="1">Uncharacterized protein</fullName>
    </submittedName>
</protein>
<evidence type="ECO:0000313" key="1">
    <source>
        <dbReference type="EnsemblMetazoa" id="GBRI013246-PA"/>
    </source>
</evidence>
<name>A0A1A9WBF7_9MUSC</name>
<dbReference type="EnsemblMetazoa" id="GBRI013246-RA">
    <property type="protein sequence ID" value="GBRI013246-PA"/>
    <property type="gene ID" value="GBRI013246"/>
</dbReference>
<dbReference type="AlphaFoldDB" id="A0A1A9WBF7"/>
<keyword evidence="2" id="KW-1185">Reference proteome</keyword>
<reference evidence="1" key="2">
    <citation type="submission" date="2020-05" db="UniProtKB">
        <authorList>
            <consortium name="EnsemblMetazoa"/>
        </authorList>
    </citation>
    <scope>IDENTIFICATION</scope>
    <source>
        <strain evidence="1">IAEA</strain>
    </source>
</reference>
<proteinExistence type="predicted"/>
<sequence>MILVTLQKLGKGLNLVKFLDIELLINLALFINCHFIPMAASSLTTNLAAKRVLAFSCLAFLSNTSTSISPSSSPSLLSRDKYKYGRVKCNREQGKRGSKSNAIAIENYSKQRFFGSLVFNERDIILEK</sequence>
<evidence type="ECO:0000313" key="2">
    <source>
        <dbReference type="Proteomes" id="UP000091820"/>
    </source>
</evidence>
<accession>A0A1A9WBF7</accession>
<organism evidence="1 2">
    <name type="scientific">Glossina brevipalpis</name>
    <dbReference type="NCBI Taxonomy" id="37001"/>
    <lineage>
        <taxon>Eukaryota</taxon>
        <taxon>Metazoa</taxon>
        <taxon>Ecdysozoa</taxon>
        <taxon>Arthropoda</taxon>
        <taxon>Hexapoda</taxon>
        <taxon>Insecta</taxon>
        <taxon>Pterygota</taxon>
        <taxon>Neoptera</taxon>
        <taxon>Endopterygota</taxon>
        <taxon>Diptera</taxon>
        <taxon>Brachycera</taxon>
        <taxon>Muscomorpha</taxon>
        <taxon>Hippoboscoidea</taxon>
        <taxon>Glossinidae</taxon>
        <taxon>Glossina</taxon>
    </lineage>
</organism>